<organism evidence="5 6">
    <name type="scientific">Nocardiopsis metallicus</name>
    <dbReference type="NCBI Taxonomy" id="179819"/>
    <lineage>
        <taxon>Bacteria</taxon>
        <taxon>Bacillati</taxon>
        <taxon>Actinomycetota</taxon>
        <taxon>Actinomycetes</taxon>
        <taxon>Streptosporangiales</taxon>
        <taxon>Nocardiopsidaceae</taxon>
        <taxon>Nocardiopsis</taxon>
    </lineage>
</organism>
<gene>
    <name evidence="5" type="ORF">HNR07_004845</name>
</gene>
<dbReference type="PANTHER" id="PTHR37418">
    <property type="entry name" value="3-KETO-5-AMINOHEXANOATE CLEAVAGE ENZYME-RELATED"/>
    <property type="match status" value="1"/>
</dbReference>
<dbReference type="InterPro" id="IPR008567">
    <property type="entry name" value="BKACE"/>
</dbReference>
<protein>
    <submittedName>
        <fullName evidence="5">Uncharacterized protein (DUF849 family)</fullName>
    </submittedName>
</protein>
<evidence type="ECO:0000256" key="2">
    <source>
        <dbReference type="ARBA" id="ARBA00022679"/>
    </source>
</evidence>
<evidence type="ECO:0000256" key="1">
    <source>
        <dbReference type="ARBA" id="ARBA00001947"/>
    </source>
</evidence>
<dbReference type="InterPro" id="IPR013785">
    <property type="entry name" value="Aldolase_TIM"/>
</dbReference>
<keyword evidence="2" id="KW-0808">Transferase</keyword>
<name>A0A840WU79_9ACTN</name>
<dbReference type="EMBL" id="JACHDO010000001">
    <property type="protein sequence ID" value="MBB5493708.1"/>
    <property type="molecule type" value="Genomic_DNA"/>
</dbReference>
<keyword evidence="3" id="KW-0479">Metal-binding</keyword>
<dbReference type="Proteomes" id="UP000579647">
    <property type="component" value="Unassembled WGS sequence"/>
</dbReference>
<comment type="cofactor">
    <cofactor evidence="1">
        <name>Zn(2+)</name>
        <dbReference type="ChEBI" id="CHEBI:29105"/>
    </cofactor>
</comment>
<evidence type="ECO:0000313" key="5">
    <source>
        <dbReference type="EMBL" id="MBB5493708.1"/>
    </source>
</evidence>
<dbReference type="GO" id="GO:0046872">
    <property type="term" value="F:metal ion binding"/>
    <property type="evidence" value="ECO:0007669"/>
    <property type="project" value="UniProtKB-KW"/>
</dbReference>
<dbReference type="GO" id="GO:0043720">
    <property type="term" value="F:3-keto-5-aminohexanoate cleavage activity"/>
    <property type="evidence" value="ECO:0007669"/>
    <property type="project" value="InterPro"/>
</dbReference>
<evidence type="ECO:0000256" key="4">
    <source>
        <dbReference type="ARBA" id="ARBA00022833"/>
    </source>
</evidence>
<proteinExistence type="predicted"/>
<keyword evidence="4" id="KW-0862">Zinc</keyword>
<keyword evidence="6" id="KW-1185">Reference proteome</keyword>
<accession>A0A840WU79</accession>
<evidence type="ECO:0000313" key="6">
    <source>
        <dbReference type="Proteomes" id="UP000579647"/>
    </source>
</evidence>
<evidence type="ECO:0000256" key="3">
    <source>
        <dbReference type="ARBA" id="ARBA00022723"/>
    </source>
</evidence>
<dbReference type="Gene3D" id="3.20.20.70">
    <property type="entry name" value="Aldolase class I"/>
    <property type="match status" value="1"/>
</dbReference>
<reference evidence="5 6" key="1">
    <citation type="submission" date="2020-08" db="EMBL/GenBank/DDBJ databases">
        <title>Sequencing the genomes of 1000 actinobacteria strains.</title>
        <authorList>
            <person name="Klenk H.-P."/>
        </authorList>
    </citation>
    <scope>NUCLEOTIDE SEQUENCE [LARGE SCALE GENOMIC DNA]</scope>
    <source>
        <strain evidence="5 6">DSM 44598</strain>
    </source>
</reference>
<comment type="caution">
    <text evidence="5">The sequence shown here is derived from an EMBL/GenBank/DDBJ whole genome shotgun (WGS) entry which is preliminary data.</text>
</comment>
<dbReference type="Pfam" id="PF05853">
    <property type="entry name" value="BKACE"/>
    <property type="match status" value="1"/>
</dbReference>
<dbReference type="RefSeq" id="WP_184366853.1">
    <property type="nucleotide sequence ID" value="NZ_BAAAKM010000062.1"/>
</dbReference>
<dbReference type="PANTHER" id="PTHR37418:SF2">
    <property type="entry name" value="3-KETO-5-AMINOHEXANOATE CLEAVAGE ENZYME"/>
    <property type="match status" value="1"/>
</dbReference>
<sequence>MSLPDKFIVNLCPTGMVPRKARVPHVPITPEEIAADVRRCHDAGASVAHLHARDDDEEATWRPERFREICEAVVAEVPDIVLVVTTSGRNWSELAKRSAVLDLDGQVKPEMASLTLGSMNFPTGPSVNSPETIVGLASAMNERGIVPELEIFDAGMADYARHLADRGVLEPPYYCNVLFGSKGTASLSAANAAAVLAALPAGATWAFAGIGRFQQAANTAALALGGHVRVGLEDNPYYDWSERAPATNARLVERVVRIAAELGREPASPVEARELIGLAPVKRDPA</sequence>
<dbReference type="AlphaFoldDB" id="A0A840WU79"/>